<sequence>MASKRLDGKVAIITGAASGFGKGIALKFVQEGCKVLIADLSEAAGQTVAADLGCAFKRADVTKPEDWQALLDEILASYGHLDIVVNNAGATYANKPTEEVTEREFDLVMNVNVKSIYLSTTILMQYFLSQHRPGCFIQVASTAATRPRPRLTWYNASKAAVVNATKTLAVEYGPKQVRFNAVSPVVGSTGMTHLFLGKADTPENREGFVATVPLGRPSTPADVANACCYLASDEAAFITGINMEVDGGRCEASGPLRDHQSMTPEQPSEGCHDWVDEPHATRSAFASLDHPSVPGPGLFGGDDPSLLGNPYLAALTQPDLRYGGYDWLDLDISNLDMDFSLVVGADIDLPHPEPDVSTSPASLLPEPPATASVHRHSGLPWPFEQGRENPAPTRLPLPPLREILKASPLSSCGEDASAVEGLVQLLSEPRLPRPDQVRGPSAASGFVLLQRLLDAYFAKFQMIQPVIHGPTFDASDCRTILLASMACIGAVLSESPDSADLAATLSDFCTPMITWFGTTDQSNYSNVAYLTSLCLHQIYSLGSGDRALYQFADRMRGVLIGSLRGLGLLSCRPTSPEIGNPADSSLLSDVLDVKADWLAWIARETEIRLAWASFEYDCSLCTLTSRRGVVDLSELPSKLPSSDCLWEAPSADAWLALRTRLGSVSLGPSLSSLLHGLVNGTHMSEHISSWSKRLCGQVLGRLLWDLRQIEILSKSDFFCLPSLSSGQQQSKASLLRGLDYLLTTLNNPTSTSDLVSYNISSLLCHYSHLYTAGDIMDLILYIVRAVVSRESSHISAITTARHRLISTLGTDPVTARELAWHAGQIIAVANEYLVSAPCEIMRLFMSYVFIIAFVKYNPRGQTRDAAPEVRLDMSSCHVSEQRNISKWIQEGGPVRLGSTADLSTSGATKTIVQDAQSMMQRLCSWGLAEKFAKILQCFADSDV</sequence>
<dbReference type="Pfam" id="PF13561">
    <property type="entry name" value="adh_short_C2"/>
    <property type="match status" value="1"/>
</dbReference>
<dbReference type="InterPro" id="IPR007219">
    <property type="entry name" value="XnlR_reg_dom"/>
</dbReference>
<protein>
    <recommendedName>
        <fullName evidence="5">Xylanolytic transcriptional activator regulatory domain-containing protein</fullName>
    </recommendedName>
</protein>
<evidence type="ECO:0000256" key="1">
    <source>
        <dbReference type="ARBA" id="ARBA00022857"/>
    </source>
</evidence>
<keyword evidence="7" id="KW-1185">Reference proteome</keyword>
<keyword evidence="3" id="KW-0539">Nucleus</keyword>
<keyword evidence="2" id="KW-0560">Oxidoreductase</keyword>
<evidence type="ECO:0000256" key="3">
    <source>
        <dbReference type="ARBA" id="ARBA00023242"/>
    </source>
</evidence>
<dbReference type="PRINTS" id="PR00080">
    <property type="entry name" value="SDRFAMILY"/>
</dbReference>
<dbReference type="PRINTS" id="PR00081">
    <property type="entry name" value="GDHRDH"/>
</dbReference>
<dbReference type="GO" id="GO:0003677">
    <property type="term" value="F:DNA binding"/>
    <property type="evidence" value="ECO:0007669"/>
    <property type="project" value="InterPro"/>
</dbReference>
<evidence type="ECO:0000256" key="2">
    <source>
        <dbReference type="ARBA" id="ARBA00023002"/>
    </source>
</evidence>
<dbReference type="AlphaFoldDB" id="A0A507BJR4"/>
<dbReference type="Gene3D" id="3.40.50.720">
    <property type="entry name" value="NAD(P)-binding Rossmann-like Domain"/>
    <property type="match status" value="1"/>
</dbReference>
<dbReference type="GO" id="GO:0008270">
    <property type="term" value="F:zinc ion binding"/>
    <property type="evidence" value="ECO:0007669"/>
    <property type="project" value="InterPro"/>
</dbReference>
<evidence type="ECO:0000259" key="5">
    <source>
        <dbReference type="Pfam" id="PF04082"/>
    </source>
</evidence>
<dbReference type="GO" id="GO:0016491">
    <property type="term" value="F:oxidoreductase activity"/>
    <property type="evidence" value="ECO:0007669"/>
    <property type="project" value="UniProtKB-KW"/>
</dbReference>
<dbReference type="CDD" id="cd12148">
    <property type="entry name" value="fungal_TF_MHR"/>
    <property type="match status" value="1"/>
</dbReference>
<evidence type="ECO:0000313" key="7">
    <source>
        <dbReference type="Proteomes" id="UP000319257"/>
    </source>
</evidence>
<keyword evidence="1" id="KW-0521">NADP</keyword>
<evidence type="ECO:0000313" key="6">
    <source>
        <dbReference type="EMBL" id="TPX17301.1"/>
    </source>
</evidence>
<dbReference type="GO" id="GO:0006351">
    <property type="term" value="P:DNA-templated transcription"/>
    <property type="evidence" value="ECO:0007669"/>
    <property type="project" value="InterPro"/>
</dbReference>
<feature type="region of interest" description="Disordered" evidence="4">
    <location>
        <begin position="352"/>
        <end position="388"/>
    </location>
</feature>
<comment type="caution">
    <text evidence="6">The sequence shown here is derived from an EMBL/GenBank/DDBJ whole genome shotgun (WGS) entry which is preliminary data.</text>
</comment>
<dbReference type="Proteomes" id="UP000319257">
    <property type="component" value="Unassembled WGS sequence"/>
</dbReference>
<dbReference type="InterPro" id="IPR036291">
    <property type="entry name" value="NAD(P)-bd_dom_sf"/>
</dbReference>
<dbReference type="GeneID" id="41979686"/>
<dbReference type="InterPro" id="IPR002347">
    <property type="entry name" value="SDR_fam"/>
</dbReference>
<dbReference type="InParanoid" id="A0A507BJR4"/>
<evidence type="ECO:0000256" key="4">
    <source>
        <dbReference type="SAM" id="MobiDB-lite"/>
    </source>
</evidence>
<gene>
    <name evidence="6" type="ORF">E0L32_012239</name>
</gene>
<dbReference type="SUPFAM" id="SSF51735">
    <property type="entry name" value="NAD(P)-binding Rossmann-fold domains"/>
    <property type="match status" value="1"/>
</dbReference>
<dbReference type="PANTHER" id="PTHR43639">
    <property type="entry name" value="OXIDOREDUCTASE, SHORT-CHAIN DEHYDROGENASE/REDUCTASE FAMILY (AFU_ORTHOLOGUE AFUA_5G02870)"/>
    <property type="match status" value="1"/>
</dbReference>
<organism evidence="6 7">
    <name type="scientific">Thyridium curvatum</name>
    <dbReference type="NCBI Taxonomy" id="1093900"/>
    <lineage>
        <taxon>Eukaryota</taxon>
        <taxon>Fungi</taxon>
        <taxon>Dikarya</taxon>
        <taxon>Ascomycota</taxon>
        <taxon>Pezizomycotina</taxon>
        <taxon>Sordariomycetes</taxon>
        <taxon>Sordariomycetidae</taxon>
        <taxon>Thyridiales</taxon>
        <taxon>Thyridiaceae</taxon>
        <taxon>Thyridium</taxon>
    </lineage>
</organism>
<name>A0A507BJR4_9PEZI</name>
<feature type="domain" description="Xylanolytic transcriptional activator regulatory" evidence="5">
    <location>
        <begin position="453"/>
        <end position="687"/>
    </location>
</feature>
<dbReference type="FunFam" id="3.40.50.720:FF:000084">
    <property type="entry name" value="Short-chain dehydrogenase reductase"/>
    <property type="match status" value="1"/>
</dbReference>
<dbReference type="STRING" id="1093900.A0A507BJR4"/>
<dbReference type="NCBIfam" id="NF005559">
    <property type="entry name" value="PRK07231.1"/>
    <property type="match status" value="1"/>
</dbReference>
<reference evidence="6 7" key="1">
    <citation type="submission" date="2019-06" db="EMBL/GenBank/DDBJ databases">
        <title>Draft genome sequence of the filamentous fungus Phialemoniopsis curvata isolated from diesel fuel.</title>
        <authorList>
            <person name="Varaljay V.A."/>
            <person name="Lyon W.J."/>
            <person name="Crouch A.L."/>
            <person name="Drake C.E."/>
            <person name="Hollomon J.M."/>
            <person name="Nadeau L.J."/>
            <person name="Nunn H.S."/>
            <person name="Stevenson B.S."/>
            <person name="Bojanowski C.L."/>
            <person name="Crookes-Goodson W.J."/>
        </authorList>
    </citation>
    <scope>NUCLEOTIDE SEQUENCE [LARGE SCALE GENOMIC DNA]</scope>
    <source>
        <strain evidence="6 7">D216</strain>
    </source>
</reference>
<dbReference type="OrthoDB" id="1405595at2759"/>
<dbReference type="PANTHER" id="PTHR43639:SF5">
    <property type="entry name" value="OXIDOREDUCTASE, SHORT-CHAIN DEHYDROGENASE_REDUCTASE FAMILY (AFU_ORTHOLOGUE AFUA_6G09140)"/>
    <property type="match status" value="1"/>
</dbReference>
<dbReference type="RefSeq" id="XP_030999012.1">
    <property type="nucleotide sequence ID" value="XM_031135058.1"/>
</dbReference>
<dbReference type="Pfam" id="PF04082">
    <property type="entry name" value="Fungal_trans"/>
    <property type="match status" value="1"/>
</dbReference>
<dbReference type="EMBL" id="SKBQ01000146">
    <property type="protein sequence ID" value="TPX17301.1"/>
    <property type="molecule type" value="Genomic_DNA"/>
</dbReference>
<proteinExistence type="predicted"/>
<accession>A0A507BJR4</accession>